<proteinExistence type="predicted"/>
<evidence type="ECO:0000313" key="3">
    <source>
        <dbReference type="Proteomes" id="UP001054252"/>
    </source>
</evidence>
<dbReference type="Proteomes" id="UP001054252">
    <property type="component" value="Unassembled WGS sequence"/>
</dbReference>
<organism evidence="2 3">
    <name type="scientific">Rubroshorea leprosula</name>
    <dbReference type="NCBI Taxonomy" id="152421"/>
    <lineage>
        <taxon>Eukaryota</taxon>
        <taxon>Viridiplantae</taxon>
        <taxon>Streptophyta</taxon>
        <taxon>Embryophyta</taxon>
        <taxon>Tracheophyta</taxon>
        <taxon>Spermatophyta</taxon>
        <taxon>Magnoliopsida</taxon>
        <taxon>eudicotyledons</taxon>
        <taxon>Gunneridae</taxon>
        <taxon>Pentapetalae</taxon>
        <taxon>rosids</taxon>
        <taxon>malvids</taxon>
        <taxon>Malvales</taxon>
        <taxon>Dipterocarpaceae</taxon>
        <taxon>Rubroshorea</taxon>
    </lineage>
</organism>
<evidence type="ECO:0000256" key="1">
    <source>
        <dbReference type="SAM" id="MobiDB-lite"/>
    </source>
</evidence>
<feature type="region of interest" description="Disordered" evidence="1">
    <location>
        <begin position="1"/>
        <end position="63"/>
    </location>
</feature>
<gene>
    <name evidence="2" type="ORF">SLEP1_g30315</name>
</gene>
<reference evidence="2 3" key="1">
    <citation type="journal article" date="2021" name="Commun. Biol.">
        <title>The genome of Shorea leprosula (Dipterocarpaceae) highlights the ecological relevance of drought in aseasonal tropical rainforests.</title>
        <authorList>
            <person name="Ng K.K.S."/>
            <person name="Kobayashi M.J."/>
            <person name="Fawcett J.A."/>
            <person name="Hatakeyama M."/>
            <person name="Paape T."/>
            <person name="Ng C.H."/>
            <person name="Ang C.C."/>
            <person name="Tnah L.H."/>
            <person name="Lee C.T."/>
            <person name="Nishiyama T."/>
            <person name="Sese J."/>
            <person name="O'Brien M.J."/>
            <person name="Copetti D."/>
            <person name="Mohd Noor M.I."/>
            <person name="Ong R.C."/>
            <person name="Putra M."/>
            <person name="Sireger I.Z."/>
            <person name="Indrioko S."/>
            <person name="Kosugi Y."/>
            <person name="Izuno A."/>
            <person name="Isagi Y."/>
            <person name="Lee S.L."/>
            <person name="Shimizu K.K."/>
        </authorList>
    </citation>
    <scope>NUCLEOTIDE SEQUENCE [LARGE SCALE GENOMIC DNA]</scope>
    <source>
        <strain evidence="2">214</strain>
    </source>
</reference>
<feature type="compositionally biased region" description="Low complexity" evidence="1">
    <location>
        <begin position="44"/>
        <end position="63"/>
    </location>
</feature>
<dbReference type="EMBL" id="BPVZ01000054">
    <property type="protein sequence ID" value="GKV20154.1"/>
    <property type="molecule type" value="Genomic_DNA"/>
</dbReference>
<evidence type="ECO:0000313" key="2">
    <source>
        <dbReference type="EMBL" id="GKV20154.1"/>
    </source>
</evidence>
<comment type="caution">
    <text evidence="2">The sequence shown here is derived from an EMBL/GenBank/DDBJ whole genome shotgun (WGS) entry which is preliminary data.</text>
</comment>
<protein>
    <submittedName>
        <fullName evidence="2">Uncharacterized protein</fullName>
    </submittedName>
</protein>
<sequence>MDGHSSHRTAPAALKLRRRRTQPPPLPPLLSTTASWPQLHLRTTRSLPPSLPHPSRLTLMMVR</sequence>
<dbReference type="AlphaFoldDB" id="A0AAV5JZQ4"/>
<accession>A0AAV5JZQ4</accession>
<name>A0AAV5JZQ4_9ROSI</name>
<keyword evidence="3" id="KW-1185">Reference proteome</keyword>